<name>A0AAV8YPL4_9CUCU</name>
<evidence type="ECO:0000313" key="1">
    <source>
        <dbReference type="EMBL" id="KAJ8953400.1"/>
    </source>
</evidence>
<dbReference type="EMBL" id="JAPWTK010000056">
    <property type="protein sequence ID" value="KAJ8953400.1"/>
    <property type="molecule type" value="Genomic_DNA"/>
</dbReference>
<dbReference type="AlphaFoldDB" id="A0AAV8YPL4"/>
<keyword evidence="2" id="KW-1185">Reference proteome</keyword>
<sequence>MPRNRKRLTERGNTPKDTMLRVVGEIGPGKSIRNVAKDYNINYRTLSRYYKKPSIDPDSEIVGYKKVRQIFPDEEEVKWVAYLTMTNIYFGLSPFEVMKFALEYATALNHKFPQSWTTNKLAGVDWFKGFLKRHNTLSIIKPEATTLARASSFNKVNVGKFFENLITVQNRHHFNPSDIWNVDETSISTVQSPERVVARKGVKQIGSITSAERGSLVIKALSVSAGGNSVPPLFVCSTGKFS</sequence>
<proteinExistence type="predicted"/>
<gene>
    <name evidence="1" type="ORF">NQ318_023517</name>
</gene>
<dbReference type="Proteomes" id="UP001162162">
    <property type="component" value="Unassembled WGS sequence"/>
</dbReference>
<comment type="caution">
    <text evidence="1">The sequence shown here is derived from an EMBL/GenBank/DDBJ whole genome shotgun (WGS) entry which is preliminary data.</text>
</comment>
<organism evidence="1 2">
    <name type="scientific">Aromia moschata</name>
    <dbReference type="NCBI Taxonomy" id="1265417"/>
    <lineage>
        <taxon>Eukaryota</taxon>
        <taxon>Metazoa</taxon>
        <taxon>Ecdysozoa</taxon>
        <taxon>Arthropoda</taxon>
        <taxon>Hexapoda</taxon>
        <taxon>Insecta</taxon>
        <taxon>Pterygota</taxon>
        <taxon>Neoptera</taxon>
        <taxon>Endopterygota</taxon>
        <taxon>Coleoptera</taxon>
        <taxon>Polyphaga</taxon>
        <taxon>Cucujiformia</taxon>
        <taxon>Chrysomeloidea</taxon>
        <taxon>Cerambycidae</taxon>
        <taxon>Cerambycinae</taxon>
        <taxon>Callichromatini</taxon>
        <taxon>Aromia</taxon>
    </lineage>
</organism>
<accession>A0AAV8YPL4</accession>
<reference evidence="1" key="1">
    <citation type="journal article" date="2023" name="Insect Mol. Biol.">
        <title>Genome sequencing provides insights into the evolution of gene families encoding plant cell wall-degrading enzymes in longhorned beetles.</title>
        <authorList>
            <person name="Shin N.R."/>
            <person name="Okamura Y."/>
            <person name="Kirsch R."/>
            <person name="Pauchet Y."/>
        </authorList>
    </citation>
    <scope>NUCLEOTIDE SEQUENCE</scope>
    <source>
        <strain evidence="1">AMC_N1</strain>
    </source>
</reference>
<protein>
    <recommendedName>
        <fullName evidence="3">HTH psq-type domain-containing protein</fullName>
    </recommendedName>
</protein>
<evidence type="ECO:0000313" key="2">
    <source>
        <dbReference type="Proteomes" id="UP001162162"/>
    </source>
</evidence>
<evidence type="ECO:0008006" key="3">
    <source>
        <dbReference type="Google" id="ProtNLM"/>
    </source>
</evidence>